<dbReference type="Pfam" id="PF20009">
    <property type="entry name" value="GEVED"/>
    <property type="match status" value="1"/>
</dbReference>
<dbReference type="InterPro" id="IPR045474">
    <property type="entry name" value="GEVED"/>
</dbReference>
<proteinExistence type="predicted"/>
<gene>
    <name evidence="4" type="ORF">T190115A13A_240048</name>
</gene>
<evidence type="ECO:0000313" key="4">
    <source>
        <dbReference type="EMBL" id="CAL2106569.1"/>
    </source>
</evidence>
<dbReference type="InterPro" id="IPR026444">
    <property type="entry name" value="Secre_tail"/>
</dbReference>
<evidence type="ECO:0008006" key="6">
    <source>
        <dbReference type="Google" id="ProtNLM"/>
    </source>
</evidence>
<evidence type="ECO:0000256" key="1">
    <source>
        <dbReference type="ARBA" id="ARBA00022729"/>
    </source>
</evidence>
<dbReference type="NCBIfam" id="TIGR04183">
    <property type="entry name" value="Por_Secre_tail"/>
    <property type="match status" value="1"/>
</dbReference>
<keyword evidence="1" id="KW-0732">Signal</keyword>
<name>A0ABP1FDJ3_9FLAO</name>
<dbReference type="EMBL" id="CAXJRC010000016">
    <property type="protein sequence ID" value="CAL2106569.1"/>
    <property type="molecule type" value="Genomic_DNA"/>
</dbReference>
<feature type="domain" description="GEVED" evidence="3">
    <location>
        <begin position="108"/>
        <end position="180"/>
    </location>
</feature>
<sequence length="278" mass="30480">MDLKSYTGNPSVLVKFKNISGFGTRIWIDNLAINEDKINDVEYCESAGNRIKYEWIAGVTVGNFTHTTDAAKYLDLTKTVAAIPLVAGESTSMTLTPGYLNSKYKEFFKVWVDYNKNGTFENSEVLFDSGSAIPNAQTKTVTVPANIQNGKTRMRVSMAYNRAPKPCGSVGDGAVQDYTVSISTNASRLRELKEGSSLGTSFKMYPNPVSNELTLDLGEKTDDLSIKVFDVTGKLIKTSKSSSLNGVMKLNVGGFKNGVYILQINNGKKIDKKVFIKE</sequence>
<dbReference type="Proteomes" id="UP001497602">
    <property type="component" value="Unassembled WGS sequence"/>
</dbReference>
<organism evidence="4 5">
    <name type="scientific">Tenacibaculum vairaonense</name>
    <dbReference type="NCBI Taxonomy" id="3137860"/>
    <lineage>
        <taxon>Bacteria</taxon>
        <taxon>Pseudomonadati</taxon>
        <taxon>Bacteroidota</taxon>
        <taxon>Flavobacteriia</taxon>
        <taxon>Flavobacteriales</taxon>
        <taxon>Flavobacteriaceae</taxon>
        <taxon>Tenacibaculum</taxon>
    </lineage>
</organism>
<feature type="domain" description="Secretion system C-terminal sorting" evidence="2">
    <location>
        <begin position="204"/>
        <end position="276"/>
    </location>
</feature>
<evidence type="ECO:0000259" key="2">
    <source>
        <dbReference type="Pfam" id="PF18962"/>
    </source>
</evidence>
<reference evidence="4 5" key="1">
    <citation type="submission" date="2024-05" db="EMBL/GenBank/DDBJ databases">
        <authorList>
            <person name="Duchaud E."/>
        </authorList>
    </citation>
    <scope>NUCLEOTIDE SEQUENCE [LARGE SCALE GENOMIC DNA]</scope>
    <source>
        <strain evidence="4">Ena-SAMPLE-TAB-13-05-2024-13:56:06:370-140305</strain>
    </source>
</reference>
<comment type="caution">
    <text evidence="4">The sequence shown here is derived from an EMBL/GenBank/DDBJ whole genome shotgun (WGS) entry which is preliminary data.</text>
</comment>
<evidence type="ECO:0000259" key="3">
    <source>
        <dbReference type="Pfam" id="PF20009"/>
    </source>
</evidence>
<protein>
    <recommendedName>
        <fullName evidence="6">Secretion system C-terminal sorting domain-containing protein</fullName>
    </recommendedName>
</protein>
<dbReference type="Pfam" id="PF18962">
    <property type="entry name" value="Por_Secre_tail"/>
    <property type="match status" value="1"/>
</dbReference>
<keyword evidence="5" id="KW-1185">Reference proteome</keyword>
<accession>A0ABP1FDJ3</accession>
<evidence type="ECO:0000313" key="5">
    <source>
        <dbReference type="Proteomes" id="UP001497602"/>
    </source>
</evidence>